<dbReference type="RefSeq" id="WP_256603920.1">
    <property type="nucleotide sequence ID" value="NZ_JANIBJ010000040.1"/>
</dbReference>
<keyword evidence="2" id="KW-0238">DNA-binding</keyword>
<comment type="caution">
    <text evidence="2">The sequence shown here is derived from an EMBL/GenBank/DDBJ whole genome shotgun (WGS) entry which is preliminary data.</text>
</comment>
<evidence type="ECO:0000313" key="3">
    <source>
        <dbReference type="Proteomes" id="UP001524499"/>
    </source>
</evidence>
<feature type="domain" description="AAA+ ATPase" evidence="1">
    <location>
        <begin position="166"/>
        <end position="486"/>
    </location>
</feature>
<dbReference type="InterPro" id="IPR051162">
    <property type="entry name" value="T4SS_component"/>
</dbReference>
<dbReference type="InterPro" id="IPR003593">
    <property type="entry name" value="AAA+_ATPase"/>
</dbReference>
<organism evidence="2 3">
    <name type="scientific">Methylomonas subterranea</name>
    <dbReference type="NCBI Taxonomy" id="2952225"/>
    <lineage>
        <taxon>Bacteria</taxon>
        <taxon>Pseudomonadati</taxon>
        <taxon>Pseudomonadota</taxon>
        <taxon>Gammaproteobacteria</taxon>
        <taxon>Methylococcales</taxon>
        <taxon>Methylococcaceae</taxon>
        <taxon>Methylomonas</taxon>
    </lineage>
</organism>
<proteinExistence type="predicted"/>
<evidence type="ECO:0000313" key="2">
    <source>
        <dbReference type="EMBL" id="MCQ8105885.1"/>
    </source>
</evidence>
<dbReference type="GO" id="GO:0003677">
    <property type="term" value="F:DNA binding"/>
    <property type="evidence" value="ECO:0007669"/>
    <property type="project" value="UniProtKB-KW"/>
</dbReference>
<dbReference type="SUPFAM" id="SSF52540">
    <property type="entry name" value="P-loop containing nucleoside triphosphate hydrolases"/>
    <property type="match status" value="1"/>
</dbReference>
<keyword evidence="3" id="KW-1185">Reference proteome</keyword>
<dbReference type="PANTHER" id="PTHR30121">
    <property type="entry name" value="UNCHARACTERIZED PROTEIN YJGR-RELATED"/>
    <property type="match status" value="1"/>
</dbReference>
<sequence length="497" mass="54345">MRIKTSAAVGDFLESVWSRVHAPNKAVLGRAGMFLALGEGLPGGFKVADSQGIELAEETIVGDDLAPVVRAALNYRNGSTLDEAAYKQAFRLYFEYGCHRLMQLWDEYNGDQIMFTSALIKTAKTGPELLPSIEGSAIAPMAIVDHPVRIKLLDDVEPWTINAAGGNCLTVISGKPGSGKSQLALDLLAQISRQGVKFLFFDLKGELEDDPSNPQQTQTRNNFLQITGANYIRLISEGLPINPLFRGKSEAENAQIASEVASLVGSFAPQLGANQERAIRDAFESLERPDFHGLAAELEQRGEEGVALSILEKISKFNLFSNADRAQPIERWLSLSQVIDFKPLGNDNDTKVLAVAFILNCIMRQLNRALAVKDAIQPLQMVLFVDEAHLLLPKEGKSGLLGSLARQGRSWGFPVWLASQDADAFLTKGANATDFAELAECGIHFSPQTLSENEQKKVFGLTLNKPLQKGEAVLRLSSKLYTGAARQIWRDNGELHE</sequence>
<protein>
    <submittedName>
        <fullName evidence="2">Type IV secretion system DNA-binding domain-containing protein</fullName>
    </submittedName>
</protein>
<accession>A0ABT1TKA4</accession>
<gene>
    <name evidence="2" type="ORF">NP590_17375</name>
</gene>
<dbReference type="Proteomes" id="UP001524499">
    <property type="component" value="Unassembled WGS sequence"/>
</dbReference>
<dbReference type="Gene3D" id="3.40.50.300">
    <property type="entry name" value="P-loop containing nucleotide triphosphate hydrolases"/>
    <property type="match status" value="2"/>
</dbReference>
<dbReference type="InterPro" id="IPR027417">
    <property type="entry name" value="P-loop_NTPase"/>
</dbReference>
<dbReference type="EMBL" id="JANIBJ010000040">
    <property type="protein sequence ID" value="MCQ8105885.1"/>
    <property type="molecule type" value="Genomic_DNA"/>
</dbReference>
<dbReference type="SMART" id="SM00382">
    <property type="entry name" value="AAA"/>
    <property type="match status" value="1"/>
</dbReference>
<name>A0ABT1TKA4_9GAMM</name>
<reference evidence="2 3" key="1">
    <citation type="submission" date="2022-07" db="EMBL/GenBank/DDBJ databases">
        <title>Methylomonas rivi sp. nov., Methylomonas rosea sp. nov., Methylomonas aureus sp. nov. and Methylomonas subterranea sp. nov., four novel methanotrophs isolated from a freshwater creek and the deep terrestrial subsurface.</title>
        <authorList>
            <person name="Abin C."/>
            <person name="Sankaranarayanan K."/>
            <person name="Garner C."/>
            <person name="Sindelar R."/>
            <person name="Kotary K."/>
            <person name="Garner R."/>
            <person name="Barclay S."/>
            <person name="Lawson P."/>
            <person name="Krumholz L."/>
        </authorList>
    </citation>
    <scope>NUCLEOTIDE SEQUENCE [LARGE SCALE GENOMIC DNA]</scope>
    <source>
        <strain evidence="2 3">SURF-2</strain>
    </source>
</reference>
<dbReference type="PANTHER" id="PTHR30121:SF6">
    <property type="entry name" value="SLR6007 PROTEIN"/>
    <property type="match status" value="1"/>
</dbReference>
<evidence type="ECO:0000259" key="1">
    <source>
        <dbReference type="SMART" id="SM00382"/>
    </source>
</evidence>